<evidence type="ECO:0000256" key="7">
    <source>
        <dbReference type="ARBA" id="ARBA00023136"/>
    </source>
</evidence>
<evidence type="ECO:0000256" key="2">
    <source>
        <dbReference type="ARBA" id="ARBA00006214"/>
    </source>
</evidence>
<evidence type="ECO:0000313" key="13">
    <source>
        <dbReference type="Proteomes" id="UP000316181"/>
    </source>
</evidence>
<evidence type="ECO:0000313" key="12">
    <source>
        <dbReference type="EMBL" id="TQK75961.1"/>
    </source>
</evidence>
<dbReference type="InterPro" id="IPR041714">
    <property type="entry name" value="VKOR_Actinobacteria"/>
</dbReference>
<dbReference type="InterPro" id="IPR012932">
    <property type="entry name" value="VKOR"/>
</dbReference>
<feature type="transmembrane region" description="Helical" evidence="10">
    <location>
        <begin position="77"/>
        <end position="96"/>
    </location>
</feature>
<keyword evidence="3 10" id="KW-0812">Transmembrane</keyword>
<evidence type="ECO:0000256" key="9">
    <source>
        <dbReference type="ARBA" id="ARBA00023284"/>
    </source>
</evidence>
<accession>A0A542SMV3</accession>
<keyword evidence="13" id="KW-1185">Reference proteome</keyword>
<evidence type="ECO:0000256" key="1">
    <source>
        <dbReference type="ARBA" id="ARBA00004141"/>
    </source>
</evidence>
<protein>
    <submittedName>
        <fullName evidence="12">Putative membrane protein</fullName>
    </submittedName>
</protein>
<feature type="transmembrane region" description="Helical" evidence="10">
    <location>
        <begin position="135"/>
        <end position="155"/>
    </location>
</feature>
<dbReference type="RefSeq" id="WP_170207843.1">
    <property type="nucleotide sequence ID" value="NZ_BAAATB010000008.1"/>
</dbReference>
<keyword evidence="8" id="KW-1015">Disulfide bond</keyword>
<dbReference type="Gene3D" id="1.20.1440.130">
    <property type="entry name" value="VKOR domain"/>
    <property type="match status" value="1"/>
</dbReference>
<organism evidence="12 13">
    <name type="scientific">Rarobacter incanus</name>
    <dbReference type="NCBI Taxonomy" id="153494"/>
    <lineage>
        <taxon>Bacteria</taxon>
        <taxon>Bacillati</taxon>
        <taxon>Actinomycetota</taxon>
        <taxon>Actinomycetes</taxon>
        <taxon>Micrococcales</taxon>
        <taxon>Rarobacteraceae</taxon>
        <taxon>Rarobacter</taxon>
    </lineage>
</organism>
<keyword evidence="9" id="KW-0676">Redox-active center</keyword>
<feature type="transmembrane region" description="Helical" evidence="10">
    <location>
        <begin position="175"/>
        <end position="197"/>
    </location>
</feature>
<reference evidence="12 13" key="1">
    <citation type="submission" date="2019-06" db="EMBL/GenBank/DDBJ databases">
        <title>Sequencing the genomes of 1000 actinobacteria strains.</title>
        <authorList>
            <person name="Klenk H.-P."/>
        </authorList>
    </citation>
    <scope>NUCLEOTIDE SEQUENCE [LARGE SCALE GENOMIC DNA]</scope>
    <source>
        <strain evidence="12 13">DSM 10596</strain>
    </source>
</reference>
<dbReference type="AlphaFoldDB" id="A0A542SMV3"/>
<dbReference type="CDD" id="cd12922">
    <property type="entry name" value="VKOR_5"/>
    <property type="match status" value="1"/>
</dbReference>
<keyword evidence="7 10" id="KW-0472">Membrane</keyword>
<dbReference type="GO" id="GO:0016020">
    <property type="term" value="C:membrane"/>
    <property type="evidence" value="ECO:0007669"/>
    <property type="project" value="UniProtKB-SubCell"/>
</dbReference>
<comment type="similarity">
    <text evidence="2">Belongs to the VKOR family.</text>
</comment>
<dbReference type="EMBL" id="VFNV01000001">
    <property type="protein sequence ID" value="TQK75961.1"/>
    <property type="molecule type" value="Genomic_DNA"/>
</dbReference>
<keyword evidence="5 10" id="KW-1133">Transmembrane helix</keyword>
<evidence type="ECO:0000259" key="11">
    <source>
        <dbReference type="SMART" id="SM00756"/>
    </source>
</evidence>
<evidence type="ECO:0000256" key="3">
    <source>
        <dbReference type="ARBA" id="ARBA00022692"/>
    </source>
</evidence>
<dbReference type="Proteomes" id="UP000316181">
    <property type="component" value="Unassembled WGS sequence"/>
</dbReference>
<feature type="transmembrane region" description="Helical" evidence="10">
    <location>
        <begin position="102"/>
        <end position="123"/>
    </location>
</feature>
<comment type="subcellular location">
    <subcellularLocation>
        <location evidence="1">Membrane</location>
        <topology evidence="1">Multi-pass membrane protein</topology>
    </subcellularLocation>
</comment>
<keyword evidence="4" id="KW-0874">Quinone</keyword>
<evidence type="ECO:0000256" key="4">
    <source>
        <dbReference type="ARBA" id="ARBA00022719"/>
    </source>
</evidence>
<evidence type="ECO:0000256" key="10">
    <source>
        <dbReference type="SAM" id="Phobius"/>
    </source>
</evidence>
<evidence type="ECO:0000256" key="8">
    <source>
        <dbReference type="ARBA" id="ARBA00023157"/>
    </source>
</evidence>
<feature type="transmembrane region" description="Helical" evidence="10">
    <location>
        <begin position="18"/>
        <end position="36"/>
    </location>
</feature>
<feature type="domain" description="Vitamin K epoxide reductase" evidence="11">
    <location>
        <begin position="13"/>
        <end position="154"/>
    </location>
</feature>
<gene>
    <name evidence="12" type="ORF">FB389_0605</name>
</gene>
<dbReference type="Pfam" id="PF07884">
    <property type="entry name" value="VKOR"/>
    <property type="match status" value="1"/>
</dbReference>
<dbReference type="GO" id="GO:0048038">
    <property type="term" value="F:quinone binding"/>
    <property type="evidence" value="ECO:0007669"/>
    <property type="project" value="UniProtKB-KW"/>
</dbReference>
<sequence>MSENKGALEIMNGKRTGIWLAILGTIALWASADLAIERYRALIDPNYIPSCSVSIFVDCAPAMGSAQGAIFGFPNPYLGLGAFPVVMTIGIIMAGGWRPPAWLWRTFTVVSTAALALVVFLIFTSVHTIERLCPYCMVVWAMMIPLWWILVAYAMDRGFLGAPKRAREIVVTYRSFFILGTYVAVALWIVIGMWSLIAG</sequence>
<dbReference type="SMART" id="SM00756">
    <property type="entry name" value="VKc"/>
    <property type="match status" value="1"/>
</dbReference>
<proteinExistence type="inferred from homology"/>
<keyword evidence="6" id="KW-0560">Oxidoreductase</keyword>
<evidence type="ECO:0000256" key="5">
    <source>
        <dbReference type="ARBA" id="ARBA00022989"/>
    </source>
</evidence>
<dbReference type="GO" id="GO:0016491">
    <property type="term" value="F:oxidoreductase activity"/>
    <property type="evidence" value="ECO:0007669"/>
    <property type="project" value="UniProtKB-KW"/>
</dbReference>
<name>A0A542SMV3_9MICO</name>
<evidence type="ECO:0000256" key="6">
    <source>
        <dbReference type="ARBA" id="ARBA00023002"/>
    </source>
</evidence>
<comment type="caution">
    <text evidence="12">The sequence shown here is derived from an EMBL/GenBank/DDBJ whole genome shotgun (WGS) entry which is preliminary data.</text>
</comment>
<dbReference type="InterPro" id="IPR038354">
    <property type="entry name" value="VKOR_sf"/>
</dbReference>